<dbReference type="Proteomes" id="UP000032180">
    <property type="component" value="Chromosome 1"/>
</dbReference>
<evidence type="ECO:0000256" key="1">
    <source>
        <dbReference type="SAM" id="MobiDB-lite"/>
    </source>
</evidence>
<evidence type="ECO:0000313" key="3">
    <source>
        <dbReference type="Proteomes" id="UP000032180"/>
    </source>
</evidence>
<protein>
    <submittedName>
        <fullName evidence="2">Uncharacterized protein</fullName>
    </submittedName>
</protein>
<proteinExistence type="predicted"/>
<feature type="compositionally biased region" description="Basic residues" evidence="1">
    <location>
        <begin position="8"/>
        <end position="21"/>
    </location>
</feature>
<dbReference type="AlphaFoldDB" id="A0A0D9V9J0"/>
<reference evidence="3" key="2">
    <citation type="submission" date="2013-12" db="EMBL/GenBank/DDBJ databases">
        <authorList>
            <person name="Yu Y."/>
            <person name="Lee S."/>
            <person name="de Baynast K."/>
            <person name="Wissotski M."/>
            <person name="Liu L."/>
            <person name="Talag J."/>
            <person name="Goicoechea J."/>
            <person name="Angelova A."/>
            <person name="Jetty R."/>
            <person name="Kudrna D."/>
            <person name="Golser W."/>
            <person name="Rivera L."/>
            <person name="Zhang J."/>
            <person name="Wing R."/>
        </authorList>
    </citation>
    <scope>NUCLEOTIDE SEQUENCE</scope>
</reference>
<sequence>METGWRRVSARKSASRFRRSTSRSMEESTSSAWRVTHRLSSRDSRLRFLAADDSGSSSV</sequence>
<name>A0A0D9V9J0_9ORYZ</name>
<dbReference type="HOGENOM" id="CLU_2964133_0_0_1"/>
<organism evidence="2 3">
    <name type="scientific">Leersia perrieri</name>
    <dbReference type="NCBI Taxonomy" id="77586"/>
    <lineage>
        <taxon>Eukaryota</taxon>
        <taxon>Viridiplantae</taxon>
        <taxon>Streptophyta</taxon>
        <taxon>Embryophyta</taxon>
        <taxon>Tracheophyta</taxon>
        <taxon>Spermatophyta</taxon>
        <taxon>Magnoliopsida</taxon>
        <taxon>Liliopsida</taxon>
        <taxon>Poales</taxon>
        <taxon>Poaceae</taxon>
        <taxon>BOP clade</taxon>
        <taxon>Oryzoideae</taxon>
        <taxon>Oryzeae</taxon>
        <taxon>Oryzinae</taxon>
        <taxon>Leersia</taxon>
    </lineage>
</organism>
<accession>A0A0D9V9J0</accession>
<reference evidence="2 3" key="1">
    <citation type="submission" date="2012-08" db="EMBL/GenBank/DDBJ databases">
        <title>Oryza genome evolution.</title>
        <authorList>
            <person name="Wing R.A."/>
        </authorList>
    </citation>
    <scope>NUCLEOTIDE SEQUENCE</scope>
</reference>
<dbReference type="EnsemblPlants" id="LPERR01G36300.1">
    <property type="protein sequence ID" value="LPERR01G36300.1"/>
    <property type="gene ID" value="LPERR01G36300"/>
</dbReference>
<keyword evidence="3" id="KW-1185">Reference proteome</keyword>
<reference evidence="2" key="3">
    <citation type="submission" date="2015-04" db="UniProtKB">
        <authorList>
            <consortium name="EnsemblPlants"/>
        </authorList>
    </citation>
    <scope>IDENTIFICATION</scope>
</reference>
<feature type="region of interest" description="Disordered" evidence="1">
    <location>
        <begin position="1"/>
        <end position="34"/>
    </location>
</feature>
<evidence type="ECO:0000313" key="2">
    <source>
        <dbReference type="EnsemblPlants" id="LPERR01G36300.1"/>
    </source>
</evidence>
<dbReference type="Gramene" id="LPERR01G36300.1">
    <property type="protein sequence ID" value="LPERR01G36300.1"/>
    <property type="gene ID" value="LPERR01G36300"/>
</dbReference>